<evidence type="ECO:0000259" key="11">
    <source>
        <dbReference type="Pfam" id="PF05698"/>
    </source>
</evidence>
<dbReference type="SUPFAM" id="SSF109998">
    <property type="entry name" value="Triger factor/SurA peptide-binding domain-like"/>
    <property type="match status" value="1"/>
</dbReference>
<organism evidence="12 13">
    <name type="scientific">Aminomonas paucivorans DSM 12260</name>
    <dbReference type="NCBI Taxonomy" id="584708"/>
    <lineage>
        <taxon>Bacteria</taxon>
        <taxon>Thermotogati</taxon>
        <taxon>Synergistota</taxon>
        <taxon>Synergistia</taxon>
        <taxon>Synergistales</taxon>
        <taxon>Synergistaceae</taxon>
        <taxon>Aminomonas</taxon>
    </lineage>
</organism>
<dbReference type="InterPro" id="IPR036611">
    <property type="entry name" value="Trigger_fac_ribosome-bd_sf"/>
</dbReference>
<dbReference type="GO" id="GO:0043022">
    <property type="term" value="F:ribosome binding"/>
    <property type="evidence" value="ECO:0007669"/>
    <property type="project" value="TreeGrafter"/>
</dbReference>
<evidence type="ECO:0000256" key="7">
    <source>
        <dbReference type="ARBA" id="ARBA00023235"/>
    </source>
</evidence>
<dbReference type="InterPro" id="IPR046357">
    <property type="entry name" value="PPIase_dom_sf"/>
</dbReference>
<dbReference type="PIRSF" id="PIRSF003095">
    <property type="entry name" value="Trigger_factor"/>
    <property type="match status" value="1"/>
</dbReference>
<comment type="catalytic activity">
    <reaction evidence="1 9">
        <text>[protein]-peptidylproline (omega=180) = [protein]-peptidylproline (omega=0)</text>
        <dbReference type="Rhea" id="RHEA:16237"/>
        <dbReference type="Rhea" id="RHEA-COMP:10747"/>
        <dbReference type="Rhea" id="RHEA-COMP:10748"/>
        <dbReference type="ChEBI" id="CHEBI:83833"/>
        <dbReference type="ChEBI" id="CHEBI:83834"/>
        <dbReference type="EC" id="5.2.1.8"/>
    </reaction>
</comment>
<dbReference type="SUPFAM" id="SSF54534">
    <property type="entry name" value="FKBP-like"/>
    <property type="match status" value="1"/>
</dbReference>
<feature type="domain" description="Trigger factor ribosome-binding bacterial" evidence="10">
    <location>
        <begin position="1"/>
        <end position="144"/>
    </location>
</feature>
<evidence type="ECO:0000313" key="12">
    <source>
        <dbReference type="EMBL" id="EFQ23816.1"/>
    </source>
</evidence>
<evidence type="ECO:0000313" key="13">
    <source>
        <dbReference type="Proteomes" id="UP000005096"/>
    </source>
</evidence>
<dbReference type="RefSeq" id="WP_006301019.1">
    <property type="nucleotide sequence ID" value="NZ_CM001022.1"/>
</dbReference>
<dbReference type="PANTHER" id="PTHR30560:SF3">
    <property type="entry name" value="TRIGGER FACTOR-LIKE PROTEIN TIG, CHLOROPLASTIC"/>
    <property type="match status" value="1"/>
</dbReference>
<dbReference type="InterPro" id="IPR005215">
    <property type="entry name" value="Trig_fac"/>
</dbReference>
<evidence type="ECO:0000256" key="1">
    <source>
        <dbReference type="ARBA" id="ARBA00000971"/>
    </source>
</evidence>
<dbReference type="NCBIfam" id="TIGR00115">
    <property type="entry name" value="tig"/>
    <property type="match status" value="1"/>
</dbReference>
<feature type="domain" description="Trigger factor C-terminal" evidence="11">
    <location>
        <begin position="268"/>
        <end position="430"/>
    </location>
</feature>
<comment type="domain">
    <text evidence="9">Consists of 3 domains; the N-terminus binds the ribosome, the middle domain has PPIase activity, while the C-terminus has intrinsic chaperone activity on its own.</text>
</comment>
<evidence type="ECO:0000256" key="6">
    <source>
        <dbReference type="ARBA" id="ARBA00023186"/>
    </source>
</evidence>
<keyword evidence="7 9" id="KW-0413">Isomerase</keyword>
<evidence type="ECO:0000256" key="8">
    <source>
        <dbReference type="ARBA" id="ARBA00029986"/>
    </source>
</evidence>
<comment type="subcellular location">
    <subcellularLocation>
        <location evidence="9">Cytoplasm</location>
    </subcellularLocation>
    <text evidence="9">About half TF is bound to the ribosome near the polypeptide exit tunnel while the other half is free in the cytoplasm.</text>
</comment>
<keyword evidence="6 9" id="KW-0143">Chaperone</keyword>
<sequence>MKSEILSQDRNILVIKSEVEADSFAKAVSDAARDLSRKANLKGFRKGHVPRKTLELFFGKETLYQEALERLLPRVVDELLQEYDLVLIDEPKIQMGTVEEGKPLDVEFTFEVRPEVTLPNPESLTATRSLHTVDEDLVDQQIQKVLEMNATLHPLEEQRTVTPEDIVDLRYNSYVLEGEKQESLETDQKSPVELQNPSLRREIAEALAGKSVGETFDLDLPVDSDYRDPRVAGKTVRYSMTVEGLLQRVVPALDDETSHKLTKGECPTVDAFRTRVRRDLESAAADHATDSLRASAVKALCDGAQVDLPDSLVKRRTQELRKDQEERIKKETGLEWQSFIQQAGLEETQLLADLEVKAREDVKRSLVLEAWADQENIQWTPEEMNLEIQGMAKAMGVETDRLKSFILSNQERFGEIASKLRGRKAVDSLVSKVKVEDRQVKEDFAEAQVTPAEEAPHA</sequence>
<dbReference type="InterPro" id="IPR027304">
    <property type="entry name" value="Trigger_fact/SurA_dom_sf"/>
</dbReference>
<dbReference type="GO" id="GO:0003755">
    <property type="term" value="F:peptidyl-prolyl cis-trans isomerase activity"/>
    <property type="evidence" value="ECO:0007669"/>
    <property type="project" value="UniProtKB-UniRule"/>
</dbReference>
<dbReference type="Gene3D" id="3.10.50.40">
    <property type="match status" value="1"/>
</dbReference>
<evidence type="ECO:0000256" key="5">
    <source>
        <dbReference type="ARBA" id="ARBA00023110"/>
    </source>
</evidence>
<dbReference type="GO" id="GO:0043335">
    <property type="term" value="P:protein unfolding"/>
    <property type="evidence" value="ECO:0007669"/>
    <property type="project" value="TreeGrafter"/>
</dbReference>
<dbReference type="GO" id="GO:0015031">
    <property type="term" value="P:protein transport"/>
    <property type="evidence" value="ECO:0007669"/>
    <property type="project" value="UniProtKB-UniRule"/>
</dbReference>
<reference evidence="12 13" key="1">
    <citation type="journal article" date="2010" name="Stand. Genomic Sci.">
        <title>Non-contiguous finished genome sequence of Aminomonas paucivorans type strain (GLU-3).</title>
        <authorList>
            <person name="Pitluck S."/>
            <person name="Yasawong M."/>
            <person name="Held B."/>
            <person name="Lapidus A."/>
            <person name="Nolan M."/>
            <person name="Copeland A."/>
            <person name="Lucas S."/>
            <person name="Del Rio T.G."/>
            <person name="Tice H."/>
            <person name="Cheng J.F."/>
            <person name="Chertkov O."/>
            <person name="Goodwin L."/>
            <person name="Tapia R."/>
            <person name="Han C."/>
            <person name="Liolios K."/>
            <person name="Ivanova N."/>
            <person name="Mavromatis K."/>
            <person name="Ovchinnikova G."/>
            <person name="Pati A."/>
            <person name="Chen A."/>
            <person name="Palaniappan K."/>
            <person name="Land M."/>
            <person name="Hauser L."/>
            <person name="Chang Y.J."/>
            <person name="Jeffries C.D."/>
            <person name="Pukall R."/>
            <person name="Spring S."/>
            <person name="Rohde M."/>
            <person name="Sikorski J."/>
            <person name="Goker M."/>
            <person name="Woyke T."/>
            <person name="Bristow J."/>
            <person name="Eisen J.A."/>
            <person name="Markowitz V."/>
            <person name="Hugenholtz P."/>
            <person name="Kyrpides N.C."/>
            <person name="Klenk H.P."/>
        </authorList>
    </citation>
    <scope>NUCLEOTIDE SEQUENCE [LARGE SCALE GENOMIC DNA]</scope>
    <source>
        <strain evidence="12 13">DSM 12260</strain>
    </source>
</reference>
<evidence type="ECO:0000256" key="4">
    <source>
        <dbReference type="ARBA" id="ARBA00016902"/>
    </source>
</evidence>
<dbReference type="InterPro" id="IPR037041">
    <property type="entry name" value="Trigger_fac_C_sf"/>
</dbReference>
<evidence type="ECO:0000256" key="2">
    <source>
        <dbReference type="ARBA" id="ARBA00005464"/>
    </source>
</evidence>
<keyword evidence="9" id="KW-0132">Cell division</keyword>
<dbReference type="EC" id="5.2.1.8" evidence="3 9"/>
<gene>
    <name evidence="9" type="primary">tig</name>
    <name evidence="12" type="ORF">Apau_1397</name>
</gene>
<proteinExistence type="inferred from homology"/>
<keyword evidence="13" id="KW-1185">Reference proteome</keyword>
<dbReference type="STRING" id="584708.Apau_1397"/>
<dbReference type="Pfam" id="PF05697">
    <property type="entry name" value="Trigger_N"/>
    <property type="match status" value="1"/>
</dbReference>
<evidence type="ECO:0000256" key="9">
    <source>
        <dbReference type="HAMAP-Rule" id="MF_00303"/>
    </source>
</evidence>
<dbReference type="InterPro" id="IPR008881">
    <property type="entry name" value="Trigger_fac_ribosome-bd_bac"/>
</dbReference>
<dbReference type="AlphaFoldDB" id="E3D037"/>
<evidence type="ECO:0000256" key="3">
    <source>
        <dbReference type="ARBA" id="ARBA00013194"/>
    </source>
</evidence>
<evidence type="ECO:0000259" key="10">
    <source>
        <dbReference type="Pfam" id="PF05697"/>
    </source>
</evidence>
<dbReference type="GO" id="GO:0051301">
    <property type="term" value="P:cell division"/>
    <property type="evidence" value="ECO:0007669"/>
    <property type="project" value="UniProtKB-KW"/>
</dbReference>
<dbReference type="PaxDb" id="584708-Apau_1397"/>
<comment type="function">
    <text evidence="9">Involved in protein export. Acts as a chaperone by maintaining the newly synthesized protein in an open conformation. Functions as a peptidyl-prolyl cis-trans isomerase.</text>
</comment>
<accession>E3D037</accession>
<protein>
    <recommendedName>
        <fullName evidence="4 9">Trigger factor</fullName>
        <shortName evidence="9">TF</shortName>
        <ecNumber evidence="3 9">5.2.1.8</ecNumber>
    </recommendedName>
    <alternativeName>
        <fullName evidence="8 9">PPIase</fullName>
    </alternativeName>
</protein>
<dbReference type="EMBL" id="CM001022">
    <property type="protein sequence ID" value="EFQ23816.1"/>
    <property type="molecule type" value="Genomic_DNA"/>
</dbReference>
<dbReference type="GO" id="GO:0044183">
    <property type="term" value="F:protein folding chaperone"/>
    <property type="evidence" value="ECO:0007669"/>
    <property type="project" value="TreeGrafter"/>
</dbReference>
<keyword evidence="9" id="KW-0963">Cytoplasm</keyword>
<dbReference type="HOGENOM" id="CLU_033058_3_2_0"/>
<dbReference type="eggNOG" id="COG0544">
    <property type="taxonomic scope" value="Bacteria"/>
</dbReference>
<dbReference type="Pfam" id="PF05698">
    <property type="entry name" value="Trigger_C"/>
    <property type="match status" value="1"/>
</dbReference>
<dbReference type="Gene3D" id="1.10.3120.10">
    <property type="entry name" value="Trigger factor, C-terminal domain"/>
    <property type="match status" value="1"/>
</dbReference>
<dbReference type="GO" id="GO:0005737">
    <property type="term" value="C:cytoplasm"/>
    <property type="evidence" value="ECO:0007669"/>
    <property type="project" value="UniProtKB-SubCell"/>
</dbReference>
<dbReference type="InterPro" id="IPR008880">
    <property type="entry name" value="Trigger_fac_C"/>
</dbReference>
<comment type="similarity">
    <text evidence="2 9">Belongs to the FKBP-type PPIase family. Tig subfamily.</text>
</comment>
<dbReference type="PANTHER" id="PTHR30560">
    <property type="entry name" value="TRIGGER FACTOR CHAPERONE AND PEPTIDYL-PROLYL CIS/TRANS ISOMERASE"/>
    <property type="match status" value="1"/>
</dbReference>
<dbReference type="SUPFAM" id="SSF102735">
    <property type="entry name" value="Trigger factor ribosome-binding domain"/>
    <property type="match status" value="1"/>
</dbReference>
<dbReference type="Proteomes" id="UP000005096">
    <property type="component" value="Chromosome"/>
</dbReference>
<name>E3D037_9BACT</name>
<keyword evidence="5 9" id="KW-0697">Rotamase</keyword>
<keyword evidence="9" id="KW-0131">Cell cycle</keyword>
<dbReference type="GO" id="GO:0051083">
    <property type="term" value="P:'de novo' cotranslational protein folding"/>
    <property type="evidence" value="ECO:0007669"/>
    <property type="project" value="TreeGrafter"/>
</dbReference>
<dbReference type="HAMAP" id="MF_00303">
    <property type="entry name" value="Trigger_factor_Tig"/>
    <property type="match status" value="1"/>
</dbReference>
<dbReference type="Gene3D" id="3.30.70.1050">
    <property type="entry name" value="Trigger factor ribosome-binding domain"/>
    <property type="match status" value="1"/>
</dbReference>